<evidence type="ECO:0000313" key="6">
    <source>
        <dbReference type="Proteomes" id="UP000265040"/>
    </source>
</evidence>
<dbReference type="GO" id="GO:0007173">
    <property type="term" value="P:epidermal growth factor receptor signaling pathway"/>
    <property type="evidence" value="ECO:0007669"/>
    <property type="project" value="TreeGrafter"/>
</dbReference>
<protein>
    <recommendedName>
        <fullName evidence="4">CABIT domain-containing protein</fullName>
    </recommendedName>
</protein>
<keyword evidence="6" id="KW-1185">Reference proteome</keyword>
<dbReference type="InterPro" id="IPR025946">
    <property type="entry name" value="CABIT_dom"/>
</dbReference>
<dbReference type="PANTHER" id="PTHR14454:SF6">
    <property type="entry name" value="GRB2-ASSOCIATED AND REGULATOR OF MAPK PROTEIN 1"/>
    <property type="match status" value="1"/>
</dbReference>
<evidence type="ECO:0000256" key="1">
    <source>
        <dbReference type="ARBA" id="ARBA00006392"/>
    </source>
</evidence>
<dbReference type="GO" id="GO:0070064">
    <property type="term" value="F:proline-rich region binding"/>
    <property type="evidence" value="ECO:0007669"/>
    <property type="project" value="TreeGrafter"/>
</dbReference>
<sequence>MDIGTMLYNNLKDITWSTTSLPLDQLVSAYRLPQIVKVDNGQLLEGLRDNDYLLIHSCRQWTSITAHSLEEGHYVIGPKIEIPVHYEGQFKLLEQDRDVKEPVQYFNSVEEVAKAFPERVYVMEEIAFNVKMASGECNEDTEVYNITLNTGDELTLMGQAEILYAKTSKEKSRLNTIFKKIGKLNSISKIGRGKMPCLICMNHRTNESISLPFQCKGRFSTCSPLELQMQDGEHTIRNIVEKTRLPVNVTVPCSPPRNQHDLHLIREGHRYKLVNIQTKTVVVCCILRSNKIIPIHFPFHMAMPRFIIPEELLQGELWLDTMVHRWFSFCQEQFDIDDYSRAVRDVRTDWNDDGKSPKKSSGNGTCSGSSSSNGCPSHMQIPSSLTHARDELTQSFHRLSVCVYGSNLHGNSEVNLQGCMTLCGDWAALPSDSIPSDSGEIEHFYPEPLDSMDQQPSFKKSDVPYEELWLDNLRGYFPKPSLSEGIRGINNGCGTTAPLSYTVTCPLGAITSTDVSLTPPPVPPKSEAVKEECRLLNAPPIPPRSLKQMPTMPIPSKPRQQDTRSPSPTLSYYSSGLHNIGGCEQEAADPQEQSPVCYPCNWGQSNSTEPNAALSSGSLPSDRMSSRLSWPNDFSGGESHCMEEFLPASYRSYYSYPRKRSPSTPKTCTSSFVDFDGRGHAHSSKDFRLQKTCLNQFCTKSSSYNSEMYRDKPIEESNTKQSLSCPILPPRTPKSKCTEELLELYCDSKQGTTNCSLAQQEQGTKDIYCISHSLTTNCPPLTAGAQWQPPSSLAGLSIEEVSKSLRFIGLPDDIVSLFVSEKIDGNLLLQLTEEILSEDFKLSKLQVKKLMQFINGWRPKI</sequence>
<dbReference type="OMA" id="RADWNED"/>
<dbReference type="FunCoup" id="A0A3Q1JJC0">
    <property type="interactions" value="1096"/>
</dbReference>
<proteinExistence type="inferred from homology"/>
<feature type="domain" description="CABIT" evidence="4">
    <location>
        <begin position="32"/>
        <end position="299"/>
    </location>
</feature>
<dbReference type="GeneID" id="113164071"/>
<evidence type="ECO:0000313" key="5">
    <source>
        <dbReference type="Ensembl" id="ENSATEP00000033045.1"/>
    </source>
</evidence>
<reference evidence="5" key="3">
    <citation type="submission" date="2025-09" db="UniProtKB">
        <authorList>
            <consortium name="Ensembl"/>
        </authorList>
    </citation>
    <scope>IDENTIFICATION</scope>
</reference>
<feature type="region of interest" description="Disordered" evidence="3">
    <location>
        <begin position="537"/>
        <end position="571"/>
    </location>
</feature>
<dbReference type="GeneTree" id="ENSGT00530000063834"/>
<dbReference type="CTD" id="393138"/>
<accession>A0A3Q1JJC0</accession>
<dbReference type="PANTHER" id="PTHR14454">
    <property type="entry name" value="GRB2-ASSOCIATED AND REGULATOR OF MAPK PROTEIN FAMILY MEMBER"/>
    <property type="match status" value="1"/>
</dbReference>
<dbReference type="STRING" id="64144.ENSATEP00000033045"/>
<dbReference type="OrthoDB" id="6077228at2759"/>
<dbReference type="Proteomes" id="UP000265040">
    <property type="component" value="Chromosome 2"/>
</dbReference>
<dbReference type="InterPro" id="IPR052281">
    <property type="entry name" value="GAREM"/>
</dbReference>
<dbReference type="GO" id="GO:0071364">
    <property type="term" value="P:cellular response to epidermal growth factor stimulus"/>
    <property type="evidence" value="ECO:0007669"/>
    <property type="project" value="TreeGrafter"/>
</dbReference>
<dbReference type="Ensembl" id="ENSATET00000033527.3">
    <property type="protein sequence ID" value="ENSATEP00000033045.1"/>
    <property type="gene ID" value="ENSATEG00000022771.3"/>
</dbReference>
<dbReference type="Gene3D" id="1.10.150.50">
    <property type="entry name" value="Transcription Factor, Ets-1"/>
    <property type="match status" value="1"/>
</dbReference>
<dbReference type="InterPro" id="IPR013761">
    <property type="entry name" value="SAM/pointed_sf"/>
</dbReference>
<keyword evidence="2" id="KW-0597">Phosphoprotein</keyword>
<dbReference type="Pfam" id="PF12736">
    <property type="entry name" value="CABIT"/>
    <property type="match status" value="1"/>
</dbReference>
<organism evidence="5 6">
    <name type="scientific">Anabas testudineus</name>
    <name type="common">Climbing perch</name>
    <name type="synonym">Anthias testudineus</name>
    <dbReference type="NCBI Taxonomy" id="64144"/>
    <lineage>
        <taxon>Eukaryota</taxon>
        <taxon>Metazoa</taxon>
        <taxon>Chordata</taxon>
        <taxon>Craniata</taxon>
        <taxon>Vertebrata</taxon>
        <taxon>Euteleostomi</taxon>
        <taxon>Actinopterygii</taxon>
        <taxon>Neopterygii</taxon>
        <taxon>Teleostei</taxon>
        <taxon>Neoteleostei</taxon>
        <taxon>Acanthomorphata</taxon>
        <taxon>Anabantaria</taxon>
        <taxon>Anabantiformes</taxon>
        <taxon>Anabantoidei</taxon>
        <taxon>Anabantidae</taxon>
        <taxon>Anabas</taxon>
    </lineage>
</organism>
<dbReference type="InParanoid" id="A0A3Q1JJC0"/>
<evidence type="ECO:0000256" key="2">
    <source>
        <dbReference type="ARBA" id="ARBA00022553"/>
    </source>
</evidence>
<feature type="compositionally biased region" description="Low complexity" evidence="3">
    <location>
        <begin position="360"/>
        <end position="377"/>
    </location>
</feature>
<name>A0A3Q1JJC0_ANATE</name>
<evidence type="ECO:0000259" key="4">
    <source>
        <dbReference type="Pfam" id="PF12736"/>
    </source>
</evidence>
<dbReference type="SUPFAM" id="SSF47769">
    <property type="entry name" value="SAM/Pointed domain"/>
    <property type="match status" value="1"/>
</dbReference>
<comment type="similarity">
    <text evidence="1">Belongs to the GAREM family.</text>
</comment>
<dbReference type="RefSeq" id="XP_026218971.1">
    <property type="nucleotide sequence ID" value="XM_026363186.1"/>
</dbReference>
<feature type="region of interest" description="Disordered" evidence="3">
    <location>
        <begin position="348"/>
        <end position="380"/>
    </location>
</feature>
<evidence type="ECO:0000256" key="3">
    <source>
        <dbReference type="SAM" id="MobiDB-lite"/>
    </source>
</evidence>
<reference evidence="5" key="2">
    <citation type="submission" date="2025-08" db="UniProtKB">
        <authorList>
            <consortium name="Ensembl"/>
        </authorList>
    </citation>
    <scope>IDENTIFICATION</scope>
</reference>
<reference evidence="5" key="1">
    <citation type="submission" date="2021-04" db="EMBL/GenBank/DDBJ databases">
        <authorList>
            <consortium name="Wellcome Sanger Institute Data Sharing"/>
        </authorList>
    </citation>
    <scope>NUCLEOTIDE SEQUENCE [LARGE SCALE GENOMIC DNA]</scope>
</reference>
<dbReference type="CDD" id="cd09525">
    <property type="entry name" value="SAM_GAREM"/>
    <property type="match status" value="1"/>
</dbReference>
<dbReference type="AlphaFoldDB" id="A0A3Q1JJC0"/>